<name>A0ABT3GHB0_9BACT</name>
<proteinExistence type="predicted"/>
<dbReference type="SUPFAM" id="SSF51126">
    <property type="entry name" value="Pectin lyase-like"/>
    <property type="match status" value="1"/>
</dbReference>
<reference evidence="1 2" key="1">
    <citation type="submission" date="2022-10" db="EMBL/GenBank/DDBJ databases">
        <title>Luteolibacter arcticus strain CCTCC AB 2014275, whole genome shotgun sequencing project.</title>
        <authorList>
            <person name="Zhao G."/>
            <person name="Shen L."/>
        </authorList>
    </citation>
    <scope>NUCLEOTIDE SEQUENCE [LARGE SCALE GENOMIC DNA]</scope>
    <source>
        <strain evidence="1 2">CCTCC AB 2014275</strain>
    </source>
</reference>
<evidence type="ECO:0000313" key="1">
    <source>
        <dbReference type="EMBL" id="MCW1923009.1"/>
    </source>
</evidence>
<comment type="caution">
    <text evidence="1">The sequence shown here is derived from an EMBL/GenBank/DDBJ whole genome shotgun (WGS) entry which is preliminary data.</text>
</comment>
<dbReference type="EMBL" id="JAPDDT010000003">
    <property type="protein sequence ID" value="MCW1923009.1"/>
    <property type="molecule type" value="Genomic_DNA"/>
</dbReference>
<dbReference type="InterPro" id="IPR011050">
    <property type="entry name" value="Pectin_lyase_fold/virulence"/>
</dbReference>
<dbReference type="RefSeq" id="WP_264487114.1">
    <property type="nucleotide sequence ID" value="NZ_JAPDDT010000003.1"/>
</dbReference>
<gene>
    <name evidence="1" type="ORF">OKA05_10635</name>
</gene>
<sequence>MIGDIVAVRIAPEGWYAEFEIEGFAIGAVYDFGLAENTTPTELTPYFIVVSEGFDSAGQPVTVTRQIYATIQQRKAHPNDEQNQETVAGGRLRFEAVLSEFIYDDDKAGGPGTSGTDPVFHAPAGWVRSAGVPSAAVMAMPVENLSTYDYPVPVANWTLPDYERLKDYSVTVAAIGFHASGRDQRPLACMEFIATAGEHSASSMVGEAAIDPTQNDPHPVIEYVGTVDLTGFPDNTRVALNFRAYPIIGDLDSVYDSTAGSPTAAVNHHTLPQSFLLDVAGVRGYPVAVVDPVTGTVGGVVSDEDTELGRVAAAAAPFATLAQAMLALSAHLTATCGRSDLSGATVYLASGTHRLMGGNQAVDVPVLDGGCWLTITPLPGATPLLTTDSASNFLVPAHAIKFLGCTLERSANKPFAAGNDGLLLTQDCVIRDTRASTSTDGIFDDAGWAWHLRSTFRRVQVETASFRGCSFPEGNQIGRRRFIVGCDWVPYGDPPKLFASSSNATNTSDGMVMAYNAFWKCNEGAAEYPGVGEGDFQQGCAVVQNLFEQAAGDGNRLIRFAADGDHCSTRNCIIAHNTVVGELCNVFYNDERGPRHLHLGHMLVLNATRSLGSKTDTFAGDSRCTGNWPVYNGCGLIGNRVQGGNFPTRFRGLHSIAGEGDPGDATFIQPGFINDASGSGSELGFGNYRPAPGSLLVAVPGPQMLRWDLDGNERAVLDACGAYRYDPNVAPPATPALLRLTAGFELLAEDFEGTGEPAGWTHDSSGYQYDHIATPLRGAQSLLLTGGSGSDTVRGVYTPVLADFPNHGSVWFAYFILKVVTMPSGGVCPFFEIRRKLDDAVQHRLQVGTDGRITAHSALATGSTDFYQLSAGVETHLWLRRNEDGSLSCRAAANGTRPEEVIFSAPPALRGKAARVRFGASRGMHLLVDYLRIRTGEIGSDPV</sequence>
<evidence type="ECO:0000313" key="2">
    <source>
        <dbReference type="Proteomes" id="UP001320876"/>
    </source>
</evidence>
<organism evidence="1 2">
    <name type="scientific">Luteolibacter arcticus</name>
    <dbReference type="NCBI Taxonomy" id="1581411"/>
    <lineage>
        <taxon>Bacteria</taxon>
        <taxon>Pseudomonadati</taxon>
        <taxon>Verrucomicrobiota</taxon>
        <taxon>Verrucomicrobiia</taxon>
        <taxon>Verrucomicrobiales</taxon>
        <taxon>Verrucomicrobiaceae</taxon>
        <taxon>Luteolibacter</taxon>
    </lineage>
</organism>
<dbReference type="Proteomes" id="UP001320876">
    <property type="component" value="Unassembled WGS sequence"/>
</dbReference>
<keyword evidence="2" id="KW-1185">Reference proteome</keyword>
<accession>A0ABT3GHB0</accession>
<evidence type="ECO:0008006" key="3">
    <source>
        <dbReference type="Google" id="ProtNLM"/>
    </source>
</evidence>
<dbReference type="InterPro" id="IPR012334">
    <property type="entry name" value="Pectin_lyas_fold"/>
</dbReference>
<dbReference type="Gene3D" id="2.160.20.10">
    <property type="entry name" value="Single-stranded right-handed beta-helix, Pectin lyase-like"/>
    <property type="match status" value="1"/>
</dbReference>
<protein>
    <recommendedName>
        <fullName evidence="3">Right-handed parallel beta-helix repeat-containing protein</fullName>
    </recommendedName>
</protein>